<dbReference type="eggNOG" id="COG5002">
    <property type="taxonomic scope" value="Bacteria"/>
</dbReference>
<dbReference type="SUPFAM" id="SSF55874">
    <property type="entry name" value="ATPase domain of HSP90 chaperone/DNA topoisomerase II/histidine kinase"/>
    <property type="match status" value="1"/>
</dbReference>
<evidence type="ECO:0000256" key="8">
    <source>
        <dbReference type="ARBA" id="ARBA00022989"/>
    </source>
</evidence>
<dbReference type="SMART" id="SM00304">
    <property type="entry name" value="HAMP"/>
    <property type="match status" value="1"/>
</dbReference>
<dbReference type="KEGG" id="pkc:PKB_2292"/>
<feature type="domain" description="HAMP" evidence="13">
    <location>
        <begin position="79"/>
        <end position="133"/>
    </location>
</feature>
<protein>
    <recommendedName>
        <fullName evidence="3">histidine kinase</fullName>
        <ecNumber evidence="3">2.7.13.3</ecNumber>
    </recommendedName>
</protein>
<dbReference type="PROSITE" id="PS50109">
    <property type="entry name" value="HIS_KIN"/>
    <property type="match status" value="1"/>
</dbReference>
<reference evidence="14 15" key="2">
    <citation type="submission" date="2014-05" db="EMBL/GenBank/DDBJ databases">
        <title>Genome sequence of the 3-chlorobenzoate degrading bacterium Pseudomonas knackmussii B13 shows multiple evidence for horizontal gene transfer.</title>
        <authorList>
            <person name="Miyazaki R."/>
            <person name="Bertelli C."/>
            <person name="Falquet L."/>
            <person name="Robinson-Rechavi M."/>
            <person name="Gharib W."/>
            <person name="Roy S."/>
            <person name="Van der Meer J.R."/>
        </authorList>
    </citation>
    <scope>NUCLEOTIDE SEQUENCE [LARGE SCALE GENOMIC DNA]</scope>
    <source>
        <strain evidence="14 15">B13</strain>
    </source>
</reference>
<dbReference type="InterPro" id="IPR036097">
    <property type="entry name" value="HisK_dim/P_sf"/>
</dbReference>
<accession>A0A024HGA3</accession>
<keyword evidence="6 11" id="KW-0812">Transmembrane</keyword>
<evidence type="ECO:0000256" key="1">
    <source>
        <dbReference type="ARBA" id="ARBA00000085"/>
    </source>
</evidence>
<feature type="transmembrane region" description="Helical" evidence="11">
    <location>
        <begin position="56"/>
        <end position="75"/>
    </location>
</feature>
<dbReference type="PRINTS" id="PR00344">
    <property type="entry name" value="BCTRLSENSOR"/>
</dbReference>
<evidence type="ECO:0000313" key="15">
    <source>
        <dbReference type="Proteomes" id="UP000025241"/>
    </source>
</evidence>
<keyword evidence="9" id="KW-0902">Two-component regulatory system</keyword>
<dbReference type="OrthoDB" id="9804645at2"/>
<dbReference type="Gene3D" id="3.30.565.10">
    <property type="entry name" value="Histidine kinase-like ATPase, C-terminal domain"/>
    <property type="match status" value="1"/>
</dbReference>
<evidence type="ECO:0000313" key="14">
    <source>
        <dbReference type="EMBL" id="CDF83639.1"/>
    </source>
</evidence>
<evidence type="ECO:0000256" key="11">
    <source>
        <dbReference type="SAM" id="Phobius"/>
    </source>
</evidence>
<keyword evidence="10 11" id="KW-0472">Membrane</keyword>
<dbReference type="Gene3D" id="6.10.340.10">
    <property type="match status" value="1"/>
</dbReference>
<dbReference type="PATRIC" id="fig|1301098.3.peg.2291"/>
<dbReference type="Pfam" id="PF02518">
    <property type="entry name" value="HATPase_c"/>
    <property type="match status" value="1"/>
</dbReference>
<dbReference type="SUPFAM" id="SSF158472">
    <property type="entry name" value="HAMP domain-like"/>
    <property type="match status" value="1"/>
</dbReference>
<keyword evidence="15" id="KW-1185">Reference proteome</keyword>
<keyword evidence="4" id="KW-0597">Phosphoprotein</keyword>
<dbReference type="SUPFAM" id="SSF47384">
    <property type="entry name" value="Homodimeric domain of signal transducing histidine kinase"/>
    <property type="match status" value="1"/>
</dbReference>
<evidence type="ECO:0000256" key="6">
    <source>
        <dbReference type="ARBA" id="ARBA00022692"/>
    </source>
</evidence>
<dbReference type="InterPro" id="IPR050428">
    <property type="entry name" value="TCS_sensor_his_kinase"/>
</dbReference>
<name>A0A024HGA3_PSEKB</name>
<evidence type="ECO:0000259" key="12">
    <source>
        <dbReference type="PROSITE" id="PS50109"/>
    </source>
</evidence>
<keyword evidence="5" id="KW-0808">Transferase</keyword>
<evidence type="ECO:0000256" key="5">
    <source>
        <dbReference type="ARBA" id="ARBA00022679"/>
    </source>
</evidence>
<dbReference type="PANTHER" id="PTHR45436">
    <property type="entry name" value="SENSOR HISTIDINE KINASE YKOH"/>
    <property type="match status" value="1"/>
</dbReference>
<dbReference type="HOGENOM" id="CLU_000445_89_3_6"/>
<dbReference type="Pfam" id="PF00672">
    <property type="entry name" value="HAMP"/>
    <property type="match status" value="1"/>
</dbReference>
<dbReference type="Gene3D" id="1.10.287.130">
    <property type="match status" value="1"/>
</dbReference>
<dbReference type="CDD" id="cd00075">
    <property type="entry name" value="HATPase"/>
    <property type="match status" value="1"/>
</dbReference>
<dbReference type="CDD" id="cd06225">
    <property type="entry name" value="HAMP"/>
    <property type="match status" value="1"/>
</dbReference>
<evidence type="ECO:0000256" key="7">
    <source>
        <dbReference type="ARBA" id="ARBA00022777"/>
    </source>
</evidence>
<keyword evidence="8 11" id="KW-1133">Transmembrane helix</keyword>
<dbReference type="InterPro" id="IPR003661">
    <property type="entry name" value="HisK_dim/P_dom"/>
</dbReference>
<dbReference type="PANTHER" id="PTHR45436:SF5">
    <property type="entry name" value="SENSOR HISTIDINE KINASE TRCS"/>
    <property type="match status" value="1"/>
</dbReference>
<evidence type="ECO:0000256" key="4">
    <source>
        <dbReference type="ARBA" id="ARBA00022553"/>
    </source>
</evidence>
<dbReference type="InterPro" id="IPR003660">
    <property type="entry name" value="HAMP_dom"/>
</dbReference>
<evidence type="ECO:0000256" key="10">
    <source>
        <dbReference type="ARBA" id="ARBA00023136"/>
    </source>
</evidence>
<dbReference type="InterPro" id="IPR005467">
    <property type="entry name" value="His_kinase_dom"/>
</dbReference>
<feature type="transmembrane region" description="Helical" evidence="11">
    <location>
        <begin position="12"/>
        <end position="36"/>
    </location>
</feature>
<evidence type="ECO:0000256" key="9">
    <source>
        <dbReference type="ARBA" id="ARBA00023012"/>
    </source>
</evidence>
<dbReference type="GO" id="GO:0000155">
    <property type="term" value="F:phosphorelay sensor kinase activity"/>
    <property type="evidence" value="ECO:0007669"/>
    <property type="project" value="InterPro"/>
</dbReference>
<reference evidence="14 15" key="1">
    <citation type="submission" date="2013-03" db="EMBL/GenBank/DDBJ databases">
        <authorList>
            <person name="Linke B."/>
        </authorList>
    </citation>
    <scope>NUCLEOTIDE SEQUENCE [LARGE SCALE GENOMIC DNA]</scope>
    <source>
        <strain evidence="14 15">B13</strain>
    </source>
</reference>
<dbReference type="Proteomes" id="UP000025241">
    <property type="component" value="Chromosome I"/>
</dbReference>
<dbReference type="InterPro" id="IPR004358">
    <property type="entry name" value="Sig_transdc_His_kin-like_C"/>
</dbReference>
<organism evidence="14 15">
    <name type="scientific">Pseudomonas knackmussii (strain DSM 6978 / CCUG 54928 / LMG 23759 / B13)</name>
    <dbReference type="NCBI Taxonomy" id="1301098"/>
    <lineage>
        <taxon>Bacteria</taxon>
        <taxon>Pseudomonadati</taxon>
        <taxon>Pseudomonadota</taxon>
        <taxon>Gammaproteobacteria</taxon>
        <taxon>Pseudomonadales</taxon>
        <taxon>Pseudomonadaceae</taxon>
        <taxon>Pseudomonas</taxon>
    </lineage>
</organism>
<dbReference type="SMART" id="SM00388">
    <property type="entry name" value="HisKA"/>
    <property type="match status" value="1"/>
</dbReference>
<dbReference type="InterPro" id="IPR003594">
    <property type="entry name" value="HATPase_dom"/>
</dbReference>
<evidence type="ECO:0000259" key="13">
    <source>
        <dbReference type="PROSITE" id="PS50885"/>
    </source>
</evidence>
<dbReference type="RefSeq" id="WP_043251771.1">
    <property type="nucleotide sequence ID" value="NZ_HG322950.1"/>
</dbReference>
<comment type="catalytic activity">
    <reaction evidence="1">
        <text>ATP + protein L-histidine = ADP + protein N-phospho-L-histidine.</text>
        <dbReference type="EC" id="2.7.13.3"/>
    </reaction>
</comment>
<dbReference type="Pfam" id="PF00512">
    <property type="entry name" value="HisKA"/>
    <property type="match status" value="1"/>
</dbReference>
<dbReference type="GO" id="GO:0005886">
    <property type="term" value="C:plasma membrane"/>
    <property type="evidence" value="ECO:0007669"/>
    <property type="project" value="TreeGrafter"/>
</dbReference>
<dbReference type="AlphaFoldDB" id="A0A024HGA3"/>
<dbReference type="CDD" id="cd00082">
    <property type="entry name" value="HisKA"/>
    <property type="match status" value="1"/>
</dbReference>
<sequence>MKPATGLRRQFIQSLAVMALSIIFIAVFGSYVFYAIATAYMPGSISDTWVPSRVEMIWIGCTIAAALGMAVFVAIRLSRRLITPLNSVAHSLREVAQGNLTARAPLDEQATGETAQLVRDFNLMAERLQCMTREREFWNAAIAHELRTPVTILRGRLQGLAEGVFDPSNELFEGLLRQVEGLNRLIEDLRVLSLRDSGHLDIQRTSVRLADELGTVLRAFAEPMAAKGFHLHDELDANLLVECDGLRIRQALMALLENALRHADPGNLRVRLQKVGDDCQLSVEDDGPGIDSELTREIFEAFRRGDPSRSRKSGGSGLGLAVVKAIAEAHGGQAICQASGMGSLFIVSWPVSKPVAQT</sequence>
<dbReference type="EC" id="2.7.13.3" evidence="3"/>
<feature type="domain" description="Histidine kinase" evidence="12">
    <location>
        <begin position="141"/>
        <end position="353"/>
    </location>
</feature>
<evidence type="ECO:0000256" key="2">
    <source>
        <dbReference type="ARBA" id="ARBA00004370"/>
    </source>
</evidence>
<keyword evidence="7 14" id="KW-0418">Kinase</keyword>
<comment type="subcellular location">
    <subcellularLocation>
        <location evidence="2">Membrane</location>
    </subcellularLocation>
</comment>
<dbReference type="PROSITE" id="PS50885">
    <property type="entry name" value="HAMP"/>
    <property type="match status" value="1"/>
</dbReference>
<dbReference type="STRING" id="1301098.PKB_2292"/>
<dbReference type="InterPro" id="IPR036890">
    <property type="entry name" value="HATPase_C_sf"/>
</dbReference>
<dbReference type="SMART" id="SM00387">
    <property type="entry name" value="HATPase_c"/>
    <property type="match status" value="1"/>
</dbReference>
<gene>
    <name evidence="14" type="ORF">PKB_2292</name>
</gene>
<dbReference type="EMBL" id="HG322950">
    <property type="protein sequence ID" value="CDF83639.1"/>
    <property type="molecule type" value="Genomic_DNA"/>
</dbReference>
<proteinExistence type="predicted"/>
<evidence type="ECO:0000256" key="3">
    <source>
        <dbReference type="ARBA" id="ARBA00012438"/>
    </source>
</evidence>